<accession>A0A109LLW6</accession>
<name>A0A109LLW6_PSEFL</name>
<gene>
    <name evidence="1" type="ORF">PFLmoz3_00500</name>
</gene>
<comment type="caution">
    <text evidence="1">The sequence shown here is derived from an EMBL/GenBank/DDBJ whole genome shotgun (WGS) entry which is preliminary data.</text>
</comment>
<organism evidence="1 2">
    <name type="scientific">Pseudomonas fluorescens</name>
    <dbReference type="NCBI Taxonomy" id="294"/>
    <lineage>
        <taxon>Bacteria</taxon>
        <taxon>Pseudomonadati</taxon>
        <taxon>Pseudomonadota</taxon>
        <taxon>Gammaproteobacteria</taxon>
        <taxon>Pseudomonadales</taxon>
        <taxon>Pseudomonadaceae</taxon>
        <taxon>Pseudomonas</taxon>
    </lineage>
</organism>
<dbReference type="EMBL" id="LCYA01000012">
    <property type="protein sequence ID" value="KWV89820.1"/>
    <property type="molecule type" value="Genomic_DNA"/>
</dbReference>
<reference evidence="1 2" key="1">
    <citation type="submission" date="2015-05" db="EMBL/GenBank/DDBJ databases">
        <title>A genomic and transcriptomic approach to investigate the blue pigment phenotype in Pseudomonas fluorescens.</title>
        <authorList>
            <person name="Andreani N.A."/>
            <person name="Cardazzo B."/>
        </authorList>
    </citation>
    <scope>NUCLEOTIDE SEQUENCE [LARGE SCALE GENOMIC DNA]</scope>
    <source>
        <strain evidence="1 2">Ps_22</strain>
    </source>
</reference>
<evidence type="ECO:0000313" key="2">
    <source>
        <dbReference type="Proteomes" id="UP000061348"/>
    </source>
</evidence>
<dbReference type="AlphaFoldDB" id="A0A109LLW6"/>
<proteinExistence type="predicted"/>
<sequence length="46" mass="5131">MSSNERPVSTGNILKISVARGVNQRMRMLRSTKTVAMSVDAIRLVR</sequence>
<evidence type="ECO:0000313" key="1">
    <source>
        <dbReference type="EMBL" id="KWV89820.1"/>
    </source>
</evidence>
<protein>
    <submittedName>
        <fullName evidence="1">Uncharacterized protein</fullName>
    </submittedName>
</protein>
<dbReference type="Proteomes" id="UP000061348">
    <property type="component" value="Unassembled WGS sequence"/>
</dbReference>